<feature type="compositionally biased region" description="Polar residues" evidence="6">
    <location>
        <begin position="138"/>
        <end position="150"/>
    </location>
</feature>
<keyword evidence="3" id="KW-0479">Metal-binding</keyword>
<organism evidence="8 9">
    <name type="scientific">Rhynchospora breviuscula</name>
    <dbReference type="NCBI Taxonomy" id="2022672"/>
    <lineage>
        <taxon>Eukaryota</taxon>
        <taxon>Viridiplantae</taxon>
        <taxon>Streptophyta</taxon>
        <taxon>Embryophyta</taxon>
        <taxon>Tracheophyta</taxon>
        <taxon>Spermatophyta</taxon>
        <taxon>Magnoliopsida</taxon>
        <taxon>Liliopsida</taxon>
        <taxon>Poales</taxon>
        <taxon>Cyperaceae</taxon>
        <taxon>Cyperoideae</taxon>
        <taxon>Rhynchosporeae</taxon>
        <taxon>Rhynchospora</taxon>
    </lineage>
</organism>
<evidence type="ECO:0000313" key="9">
    <source>
        <dbReference type="Proteomes" id="UP001151287"/>
    </source>
</evidence>
<evidence type="ECO:0000313" key="8">
    <source>
        <dbReference type="EMBL" id="KAJ1702127.1"/>
    </source>
</evidence>
<dbReference type="Pfam" id="PF00462">
    <property type="entry name" value="Glutaredoxin"/>
    <property type="match status" value="2"/>
</dbReference>
<evidence type="ECO:0000256" key="5">
    <source>
        <dbReference type="ARBA" id="ARBA00023014"/>
    </source>
</evidence>
<dbReference type="PROSITE" id="PS51352">
    <property type="entry name" value="THIOREDOXIN_2"/>
    <property type="match status" value="1"/>
</dbReference>
<evidence type="ECO:0000256" key="4">
    <source>
        <dbReference type="ARBA" id="ARBA00023004"/>
    </source>
</evidence>
<feature type="domain" description="Thioredoxin" evidence="7">
    <location>
        <begin position="1"/>
        <end position="107"/>
    </location>
</feature>
<evidence type="ECO:0000256" key="6">
    <source>
        <dbReference type="SAM" id="MobiDB-lite"/>
    </source>
</evidence>
<reference evidence="8" key="1">
    <citation type="journal article" date="2022" name="Cell">
        <title>Repeat-based holocentromeres influence genome architecture and karyotype evolution.</title>
        <authorList>
            <person name="Hofstatter P.G."/>
            <person name="Thangavel G."/>
            <person name="Lux T."/>
            <person name="Neumann P."/>
            <person name="Vondrak T."/>
            <person name="Novak P."/>
            <person name="Zhang M."/>
            <person name="Costa L."/>
            <person name="Castellani M."/>
            <person name="Scott A."/>
            <person name="Toegelov H."/>
            <person name="Fuchs J."/>
            <person name="Mata-Sucre Y."/>
            <person name="Dias Y."/>
            <person name="Vanzela A.L.L."/>
            <person name="Huettel B."/>
            <person name="Almeida C.C.S."/>
            <person name="Simkova H."/>
            <person name="Souza G."/>
            <person name="Pedrosa-Harand A."/>
            <person name="Macas J."/>
            <person name="Mayer K.F.X."/>
            <person name="Houben A."/>
            <person name="Marques A."/>
        </authorList>
    </citation>
    <scope>NUCLEOTIDE SEQUENCE</scope>
    <source>
        <strain evidence="8">RhyBre1mFocal</strain>
    </source>
</reference>
<accession>A0A9Q0CYR2</accession>
<feature type="region of interest" description="Disordered" evidence="6">
    <location>
        <begin position="133"/>
        <end position="152"/>
    </location>
</feature>
<evidence type="ECO:0000256" key="1">
    <source>
        <dbReference type="ARBA" id="ARBA00002426"/>
    </source>
</evidence>
<name>A0A9Q0CYR2_9POAL</name>
<dbReference type="PANTHER" id="PTHR10293:SF73">
    <property type="entry name" value="GLUTAREDOXIN-3"/>
    <property type="match status" value="1"/>
</dbReference>
<protein>
    <recommendedName>
        <fullName evidence="7">Thioredoxin domain-containing protein</fullName>
    </recommendedName>
</protein>
<dbReference type="GO" id="GO:0005829">
    <property type="term" value="C:cytosol"/>
    <property type="evidence" value="ECO:0007669"/>
    <property type="project" value="TreeGrafter"/>
</dbReference>
<proteinExistence type="inferred from homology"/>
<dbReference type="GO" id="GO:0006879">
    <property type="term" value="P:intracellular iron ion homeostasis"/>
    <property type="evidence" value="ECO:0007669"/>
    <property type="project" value="TreeGrafter"/>
</dbReference>
<evidence type="ECO:0000256" key="2">
    <source>
        <dbReference type="ARBA" id="ARBA00008983"/>
    </source>
</evidence>
<keyword evidence="5" id="KW-0411">Iron-sulfur</keyword>
<evidence type="ECO:0000256" key="3">
    <source>
        <dbReference type="ARBA" id="ARBA00022723"/>
    </source>
</evidence>
<dbReference type="PANTHER" id="PTHR10293">
    <property type="entry name" value="GLUTAREDOXIN FAMILY MEMBER"/>
    <property type="match status" value="1"/>
</dbReference>
<dbReference type="InterPro" id="IPR013766">
    <property type="entry name" value="Thioredoxin_domain"/>
</dbReference>
<dbReference type="Proteomes" id="UP001151287">
    <property type="component" value="Unassembled WGS sequence"/>
</dbReference>
<comment type="caution">
    <text evidence="8">The sequence shown here is derived from an EMBL/GenBank/DDBJ whole genome shotgun (WGS) entry which is preliminary data.</text>
</comment>
<comment type="similarity">
    <text evidence="2">Belongs to the glutaredoxin family. CGFS subfamily.</text>
</comment>
<gene>
    <name evidence="8" type="ORF">LUZ63_001906</name>
</gene>
<dbReference type="GO" id="GO:0046872">
    <property type="term" value="F:metal ion binding"/>
    <property type="evidence" value="ECO:0007669"/>
    <property type="project" value="UniProtKB-KW"/>
</dbReference>
<dbReference type="OrthoDB" id="415696at2759"/>
<dbReference type="InterPro" id="IPR036249">
    <property type="entry name" value="Thioredoxin-like_sf"/>
</dbReference>
<dbReference type="AlphaFoldDB" id="A0A9Q0CYR2"/>
<dbReference type="InterPro" id="IPR033658">
    <property type="entry name" value="GRX_PICOT-like"/>
</dbReference>
<dbReference type="EMBL" id="JAMQYH010000001">
    <property type="protein sequence ID" value="KAJ1702127.1"/>
    <property type="molecule type" value="Genomic_DNA"/>
</dbReference>
<dbReference type="InterPro" id="IPR004480">
    <property type="entry name" value="Monothiol_GRX-rel"/>
</dbReference>
<dbReference type="Gene3D" id="3.40.30.10">
    <property type="entry name" value="Glutaredoxin"/>
    <property type="match status" value="3"/>
</dbReference>
<dbReference type="SUPFAM" id="SSF52833">
    <property type="entry name" value="Thioredoxin-like"/>
    <property type="match status" value="3"/>
</dbReference>
<keyword evidence="9" id="KW-1185">Reference proteome</keyword>
<dbReference type="PROSITE" id="PS51354">
    <property type="entry name" value="GLUTAREDOXIN_2"/>
    <property type="match status" value="2"/>
</dbReference>
<dbReference type="CDD" id="cd03028">
    <property type="entry name" value="GRX_PICOT_like"/>
    <property type="match status" value="2"/>
</dbReference>
<dbReference type="GO" id="GO:0005634">
    <property type="term" value="C:nucleus"/>
    <property type="evidence" value="ECO:0007669"/>
    <property type="project" value="TreeGrafter"/>
</dbReference>
<sequence length="382" mass="41973">MGNLKEIKSKAELEEAIHGVTPIVVVHFSGSQCEASRQIDQVFSQLATDFPHALFLRVDFEGKREISEAYKVSKVPYFLFYKDGKIVETLRNTNPSSLANKIASLAGPTNLAGPAAPASLGMAAGPTVIEKVQEMSKESGSSSDHQNPTPGLSRYLAGRVKQLIDSHHIFLFMEGYPDQPKYQSSKTVVDVLHKEGVSFGSFDVTAEDEIREAVKLYSNWPSYPQLYCHGSLIGGSDIVVALHENGELNSVFRDHGFDGGSSTTGVADSVTGLSDKLMSRLKDLVNAKPVMVFMEGKNDEPNGYSENSIIGILQEERAPFETFDVLLDEEVREGLKVLSNWSSYPQVYVKGEFIGGFDIVSEMHKSGELTRLLSEKQIIMLN</sequence>
<comment type="function">
    <text evidence="1">May only reduce GSH-thiol disulfides, but not protein disulfides.</text>
</comment>
<dbReference type="Pfam" id="PF00085">
    <property type="entry name" value="Thioredoxin"/>
    <property type="match status" value="1"/>
</dbReference>
<evidence type="ECO:0000259" key="7">
    <source>
        <dbReference type="PROSITE" id="PS51352"/>
    </source>
</evidence>
<dbReference type="GO" id="GO:0051536">
    <property type="term" value="F:iron-sulfur cluster binding"/>
    <property type="evidence" value="ECO:0007669"/>
    <property type="project" value="UniProtKB-KW"/>
</dbReference>
<keyword evidence="4" id="KW-0408">Iron</keyword>
<dbReference type="InterPro" id="IPR002109">
    <property type="entry name" value="Glutaredoxin"/>
</dbReference>